<dbReference type="STRING" id="136037.A0A067RF82"/>
<dbReference type="InterPro" id="IPR046795">
    <property type="entry name" value="TMEM127_TM"/>
</dbReference>
<keyword evidence="4" id="KW-1185">Reference proteome</keyword>
<dbReference type="Pfam" id="PF20517">
    <property type="entry name" value="TMEM127"/>
    <property type="match status" value="1"/>
</dbReference>
<proteinExistence type="predicted"/>
<dbReference type="AlphaFoldDB" id="A0A067RF82"/>
<evidence type="ECO:0000259" key="2">
    <source>
        <dbReference type="Pfam" id="PF20517"/>
    </source>
</evidence>
<protein>
    <recommendedName>
        <fullName evidence="2">Transmembrane protein 127 transmembrane region domain-containing protein</fullName>
    </recommendedName>
</protein>
<dbReference type="OrthoDB" id="10030622at2759"/>
<keyword evidence="1" id="KW-0472">Membrane</keyword>
<keyword evidence="1" id="KW-0812">Transmembrane</keyword>
<evidence type="ECO:0000313" key="4">
    <source>
        <dbReference type="Proteomes" id="UP000027135"/>
    </source>
</evidence>
<dbReference type="Proteomes" id="UP000027135">
    <property type="component" value="Unassembled WGS sequence"/>
</dbReference>
<feature type="domain" description="Transmembrane protein 127 transmembrane region" evidence="2">
    <location>
        <begin position="102"/>
        <end position="204"/>
    </location>
</feature>
<dbReference type="GO" id="GO:0032007">
    <property type="term" value="P:negative regulation of TOR signaling"/>
    <property type="evidence" value="ECO:0007669"/>
    <property type="project" value="InterPro"/>
</dbReference>
<dbReference type="GO" id="GO:0016020">
    <property type="term" value="C:membrane"/>
    <property type="evidence" value="ECO:0007669"/>
    <property type="project" value="TreeGrafter"/>
</dbReference>
<feature type="transmembrane region" description="Helical" evidence="1">
    <location>
        <begin position="110"/>
        <end position="131"/>
    </location>
</feature>
<dbReference type="eggNOG" id="ENOG502QTCN">
    <property type="taxonomic scope" value="Eukaryota"/>
</dbReference>
<dbReference type="EMBL" id="KK852672">
    <property type="protein sequence ID" value="KDR18783.1"/>
    <property type="molecule type" value="Genomic_DNA"/>
</dbReference>
<accession>A0A067RF82</accession>
<dbReference type="InterPro" id="IPR033331">
    <property type="entry name" value="TMEM127"/>
</dbReference>
<reference evidence="3 4" key="1">
    <citation type="journal article" date="2014" name="Nat. Commun.">
        <title>Molecular traces of alternative social organization in a termite genome.</title>
        <authorList>
            <person name="Terrapon N."/>
            <person name="Li C."/>
            <person name="Robertson H.M."/>
            <person name="Ji L."/>
            <person name="Meng X."/>
            <person name="Booth W."/>
            <person name="Chen Z."/>
            <person name="Childers C.P."/>
            <person name="Glastad K.M."/>
            <person name="Gokhale K."/>
            <person name="Gowin J."/>
            <person name="Gronenberg W."/>
            <person name="Hermansen R.A."/>
            <person name="Hu H."/>
            <person name="Hunt B.G."/>
            <person name="Huylmans A.K."/>
            <person name="Khalil S.M."/>
            <person name="Mitchell R.D."/>
            <person name="Munoz-Torres M.C."/>
            <person name="Mustard J.A."/>
            <person name="Pan H."/>
            <person name="Reese J.T."/>
            <person name="Scharf M.E."/>
            <person name="Sun F."/>
            <person name="Vogel H."/>
            <person name="Xiao J."/>
            <person name="Yang W."/>
            <person name="Yang Z."/>
            <person name="Yang Z."/>
            <person name="Zhou J."/>
            <person name="Zhu J."/>
            <person name="Brent C.S."/>
            <person name="Elsik C.G."/>
            <person name="Goodisman M.A."/>
            <person name="Liberles D.A."/>
            <person name="Roe R.M."/>
            <person name="Vargo E.L."/>
            <person name="Vilcinskas A."/>
            <person name="Wang J."/>
            <person name="Bornberg-Bauer E."/>
            <person name="Korb J."/>
            <person name="Zhang G."/>
            <person name="Liebig J."/>
        </authorList>
    </citation>
    <scope>NUCLEOTIDE SEQUENCE [LARGE SCALE GENOMIC DNA]</scope>
    <source>
        <tissue evidence="3">Whole organism</tissue>
    </source>
</reference>
<dbReference type="PANTHER" id="PTHR28358:SF1">
    <property type="entry name" value="TRANSMEMBRANE PROTEIN 127"/>
    <property type="match status" value="1"/>
</dbReference>
<dbReference type="GO" id="GO:0008285">
    <property type="term" value="P:negative regulation of cell population proliferation"/>
    <property type="evidence" value="ECO:0007669"/>
    <property type="project" value="InterPro"/>
</dbReference>
<feature type="transmembrane region" description="Helical" evidence="1">
    <location>
        <begin position="181"/>
        <end position="204"/>
    </location>
</feature>
<organism evidence="3 4">
    <name type="scientific">Zootermopsis nevadensis</name>
    <name type="common">Dampwood termite</name>
    <dbReference type="NCBI Taxonomy" id="136037"/>
    <lineage>
        <taxon>Eukaryota</taxon>
        <taxon>Metazoa</taxon>
        <taxon>Ecdysozoa</taxon>
        <taxon>Arthropoda</taxon>
        <taxon>Hexapoda</taxon>
        <taxon>Insecta</taxon>
        <taxon>Pterygota</taxon>
        <taxon>Neoptera</taxon>
        <taxon>Polyneoptera</taxon>
        <taxon>Dictyoptera</taxon>
        <taxon>Blattodea</taxon>
        <taxon>Blattoidea</taxon>
        <taxon>Termitoidae</taxon>
        <taxon>Termopsidae</taxon>
        <taxon>Zootermopsis</taxon>
    </lineage>
</organism>
<evidence type="ECO:0000256" key="1">
    <source>
        <dbReference type="SAM" id="Phobius"/>
    </source>
</evidence>
<dbReference type="InParanoid" id="A0A067RF82"/>
<feature type="transmembrane region" description="Helical" evidence="1">
    <location>
        <begin position="21"/>
        <end position="41"/>
    </location>
</feature>
<gene>
    <name evidence="3" type="ORF">L798_06463</name>
</gene>
<feature type="transmembrane region" description="Helical" evidence="1">
    <location>
        <begin position="152"/>
        <end position="169"/>
    </location>
</feature>
<dbReference type="OMA" id="YCINSQT"/>
<sequence length="253" mass="28512">MMYNPTYYPRQRWHVPKEQERNFVAAFFHMATIALTCTSLAQLGWFHLKGGQCTTHLAVYQFFSFGYFDTGARQTDLQFRAREVVSSPMSIQYHSPSGTLRCVTPEIADLMHVIIILCFMAMISSLVGFFLDIVGPTKKFMKVIQRNSIPSIFTVLWVVAIIGVCYDITRLLEVSGIKVYYEYGCYTITAAGAVAVCATASNLLQNHSPIEDIHRRRLMDDWDGVETFSVMGGSLRSLDTPLESIPPPPPYSP</sequence>
<evidence type="ECO:0000313" key="3">
    <source>
        <dbReference type="EMBL" id="KDR18783.1"/>
    </source>
</evidence>
<keyword evidence="1" id="KW-1133">Transmembrane helix</keyword>
<dbReference type="PANTHER" id="PTHR28358">
    <property type="entry name" value="TRANSMEMBRANE PROTEIN 127"/>
    <property type="match status" value="1"/>
</dbReference>
<name>A0A067RF82_ZOONE</name>